<accession>A0A9P6SYL2</accession>
<name>A0A9P6SYL2_9FUNG</name>
<dbReference type="AlphaFoldDB" id="A0A9P6SYL2"/>
<evidence type="ECO:0000313" key="2">
    <source>
        <dbReference type="Proteomes" id="UP000703661"/>
    </source>
</evidence>
<proteinExistence type="predicted"/>
<reference evidence="1" key="1">
    <citation type="journal article" date="2020" name="Fungal Divers.">
        <title>Resolving the Mortierellaceae phylogeny through synthesis of multi-gene phylogenetics and phylogenomics.</title>
        <authorList>
            <person name="Vandepol N."/>
            <person name="Liber J."/>
            <person name="Desiro A."/>
            <person name="Na H."/>
            <person name="Kennedy M."/>
            <person name="Barry K."/>
            <person name="Grigoriev I.V."/>
            <person name="Miller A.N."/>
            <person name="O'Donnell K."/>
            <person name="Stajich J.E."/>
            <person name="Bonito G."/>
        </authorList>
    </citation>
    <scope>NUCLEOTIDE SEQUENCE</scope>
    <source>
        <strain evidence="1">NRRL 2769</strain>
    </source>
</reference>
<comment type="caution">
    <text evidence="1">The sequence shown here is derived from an EMBL/GenBank/DDBJ whole genome shotgun (WGS) entry which is preliminary data.</text>
</comment>
<organism evidence="1 2">
    <name type="scientific">Entomortierella chlamydospora</name>
    <dbReference type="NCBI Taxonomy" id="101097"/>
    <lineage>
        <taxon>Eukaryota</taxon>
        <taxon>Fungi</taxon>
        <taxon>Fungi incertae sedis</taxon>
        <taxon>Mucoromycota</taxon>
        <taxon>Mortierellomycotina</taxon>
        <taxon>Mortierellomycetes</taxon>
        <taxon>Mortierellales</taxon>
        <taxon>Mortierellaceae</taxon>
        <taxon>Entomortierella</taxon>
    </lineage>
</organism>
<dbReference type="EMBL" id="JAAAID010001121">
    <property type="protein sequence ID" value="KAG0011583.1"/>
    <property type="molecule type" value="Genomic_DNA"/>
</dbReference>
<dbReference type="OrthoDB" id="10448549at2759"/>
<keyword evidence="2" id="KW-1185">Reference proteome</keyword>
<evidence type="ECO:0000313" key="1">
    <source>
        <dbReference type="EMBL" id="KAG0011583.1"/>
    </source>
</evidence>
<protein>
    <submittedName>
        <fullName evidence="1">Uncharacterized protein</fullName>
    </submittedName>
</protein>
<gene>
    <name evidence="1" type="ORF">BGZ80_000583</name>
</gene>
<sequence length="116" mass="12943">MGKPDLEPEEVVPITMVRELQPPMSEVVAAPLVARLQTCEIQRSAIEPERVMDCRYVFESESPLLDEEDEEKEELAPHHHYAVEAAAIPALAGLVTYEITDDFVEPAMSAPVEAHF</sequence>
<dbReference type="Proteomes" id="UP000703661">
    <property type="component" value="Unassembled WGS sequence"/>
</dbReference>